<name>A0A8V0XYM2_CHICK</name>
<dbReference type="Pfam" id="PF17809">
    <property type="entry name" value="UPA_2"/>
    <property type="match status" value="1"/>
</dbReference>
<evidence type="ECO:0000256" key="3">
    <source>
        <dbReference type="ARBA" id="ARBA00022475"/>
    </source>
</evidence>
<dbReference type="FunFam" id="1.10.533.10:FF:000002">
    <property type="entry name" value="Ankyrin-3 isoform 2"/>
    <property type="match status" value="1"/>
</dbReference>
<evidence type="ECO:0000256" key="15">
    <source>
        <dbReference type="PROSITE-ProRule" id="PRU00023"/>
    </source>
</evidence>
<dbReference type="OrthoDB" id="20872at2759"/>
<evidence type="ECO:0000256" key="5">
    <source>
        <dbReference type="ARBA" id="ARBA00022553"/>
    </source>
</evidence>
<feature type="repeat" description="ANK" evidence="15">
    <location>
        <begin position="294"/>
        <end position="326"/>
    </location>
</feature>
<feature type="repeat" description="ANK" evidence="15">
    <location>
        <begin position="261"/>
        <end position="293"/>
    </location>
</feature>
<feature type="compositionally biased region" description="Basic and acidic residues" evidence="16">
    <location>
        <begin position="1715"/>
        <end position="1731"/>
    </location>
</feature>
<dbReference type="PROSITE" id="PS50088">
    <property type="entry name" value="ANK_REPEAT"/>
    <property type="match status" value="21"/>
</dbReference>
<dbReference type="SMART" id="SM00248">
    <property type="entry name" value="ANK"/>
    <property type="match status" value="22"/>
</dbReference>
<evidence type="ECO:0000313" key="19">
    <source>
        <dbReference type="Ensembl" id="ENSGALP00010013387.1"/>
    </source>
</evidence>
<evidence type="ECO:0000259" key="18">
    <source>
        <dbReference type="PROSITE" id="PS51145"/>
    </source>
</evidence>
<organism evidence="19 20">
    <name type="scientific">Gallus gallus</name>
    <name type="common">Chicken</name>
    <dbReference type="NCBI Taxonomy" id="9031"/>
    <lineage>
        <taxon>Eukaryota</taxon>
        <taxon>Metazoa</taxon>
        <taxon>Chordata</taxon>
        <taxon>Craniata</taxon>
        <taxon>Vertebrata</taxon>
        <taxon>Euteleostomi</taxon>
        <taxon>Archelosauria</taxon>
        <taxon>Archosauria</taxon>
        <taxon>Dinosauria</taxon>
        <taxon>Saurischia</taxon>
        <taxon>Theropoda</taxon>
        <taxon>Coelurosauria</taxon>
        <taxon>Aves</taxon>
        <taxon>Neognathae</taxon>
        <taxon>Galloanserae</taxon>
        <taxon>Galliformes</taxon>
        <taxon>Phasianidae</taxon>
        <taxon>Phasianinae</taxon>
        <taxon>Gallus</taxon>
    </lineage>
</organism>
<dbReference type="Gene3D" id="1.25.40.20">
    <property type="entry name" value="Ankyrin repeat-containing domain"/>
    <property type="match status" value="3"/>
</dbReference>
<dbReference type="CDD" id="cd08803">
    <property type="entry name" value="Death_ank3"/>
    <property type="match status" value="1"/>
</dbReference>
<feature type="repeat" description="ANK" evidence="15">
    <location>
        <begin position="492"/>
        <end position="524"/>
    </location>
</feature>
<feature type="repeat" description="ANK" evidence="15">
    <location>
        <begin position="166"/>
        <end position="189"/>
    </location>
</feature>
<feature type="repeat" description="ANK" evidence="15">
    <location>
        <begin position="657"/>
        <end position="689"/>
    </location>
</feature>
<keyword evidence="5" id="KW-0597">Phosphoprotein</keyword>
<dbReference type="FunFam" id="2.60.220.30:FF:000002">
    <property type="entry name" value="Ankyrin-3 isoform 2"/>
    <property type="match status" value="1"/>
</dbReference>
<keyword evidence="3" id="KW-1003">Cell membrane</keyword>
<keyword evidence="7" id="KW-0770">Synapse</keyword>
<feature type="domain" description="ZU5" evidence="18">
    <location>
        <begin position="978"/>
        <end position="1133"/>
    </location>
</feature>
<reference evidence="19" key="2">
    <citation type="submission" date="2025-08" db="UniProtKB">
        <authorList>
            <consortium name="Ensembl"/>
        </authorList>
    </citation>
    <scope>IDENTIFICATION</scope>
    <source>
        <strain evidence="19">broiler</strain>
    </source>
</reference>
<keyword evidence="6" id="KW-0677">Repeat</keyword>
<feature type="repeat" description="ANK" evidence="15">
    <location>
        <begin position="624"/>
        <end position="656"/>
    </location>
</feature>
<feature type="region of interest" description="Disordered" evidence="16">
    <location>
        <begin position="1689"/>
        <end position="1731"/>
    </location>
</feature>
<dbReference type="Ensembl" id="ENSGALT00010023139.1">
    <property type="protein sequence ID" value="ENSGALP00010013387.1"/>
    <property type="gene ID" value="ENSGALG00010009679.1"/>
</dbReference>
<feature type="repeat" description="ANK" evidence="15">
    <location>
        <begin position="360"/>
        <end position="392"/>
    </location>
</feature>
<dbReference type="Gene3D" id="2.60.40.2660">
    <property type="match status" value="1"/>
</dbReference>
<accession>A0A8V0XYM2</accession>
<dbReference type="FunFam" id="1.25.40.20:FF:000001">
    <property type="entry name" value="Ankyrin-2 isoform 2"/>
    <property type="match status" value="1"/>
</dbReference>
<feature type="compositionally biased region" description="Basic and acidic residues" evidence="16">
    <location>
        <begin position="1799"/>
        <end position="1809"/>
    </location>
</feature>
<evidence type="ECO:0000256" key="11">
    <source>
        <dbReference type="ARBA" id="ARBA00023228"/>
    </source>
</evidence>
<feature type="repeat" description="ANK" evidence="15">
    <location>
        <begin position="133"/>
        <end position="165"/>
    </location>
</feature>
<feature type="repeat" description="ANK" evidence="15">
    <location>
        <begin position="459"/>
        <end position="491"/>
    </location>
</feature>
<evidence type="ECO:0000256" key="13">
    <source>
        <dbReference type="ARBA" id="ARBA00024012"/>
    </source>
</evidence>
<keyword evidence="12" id="KW-0628">Postsynaptic cell membrane</keyword>
<dbReference type="InterPro" id="IPR040745">
    <property type="entry name" value="Ankyrin_UPA"/>
</dbReference>
<keyword evidence="21" id="KW-1267">Proteomics identification</keyword>
<dbReference type="Gene3D" id="1.10.533.10">
    <property type="entry name" value="Death Domain, Fas"/>
    <property type="match status" value="1"/>
</dbReference>
<keyword evidence="11" id="KW-0458">Lysosome</keyword>
<evidence type="ECO:0000256" key="16">
    <source>
        <dbReference type="SAM" id="MobiDB-lite"/>
    </source>
</evidence>
<evidence type="ECO:0000256" key="7">
    <source>
        <dbReference type="ARBA" id="ARBA00023018"/>
    </source>
</evidence>
<feature type="region of interest" description="Disordered" evidence="16">
    <location>
        <begin position="1"/>
        <end position="35"/>
    </location>
</feature>
<feature type="compositionally biased region" description="Low complexity" evidence="16">
    <location>
        <begin position="1789"/>
        <end position="1798"/>
    </location>
</feature>
<dbReference type="Pfam" id="PF00531">
    <property type="entry name" value="Death"/>
    <property type="match status" value="1"/>
</dbReference>
<dbReference type="PROSITE" id="PS50017">
    <property type="entry name" value="DEATH_DOMAIN"/>
    <property type="match status" value="1"/>
</dbReference>
<dbReference type="PRINTS" id="PR01415">
    <property type="entry name" value="ANKYRIN"/>
</dbReference>
<dbReference type="Gene3D" id="2.60.220.30">
    <property type="match status" value="2"/>
</dbReference>
<evidence type="ECO:0000256" key="10">
    <source>
        <dbReference type="ARBA" id="ARBA00023212"/>
    </source>
</evidence>
<dbReference type="PANTHER" id="PTHR24123">
    <property type="entry name" value="ANKYRIN REPEAT-CONTAINING"/>
    <property type="match status" value="1"/>
</dbReference>
<keyword evidence="8 15" id="KW-0040">ANK repeat</keyword>
<feature type="repeat" description="ANK" evidence="15">
    <location>
        <begin position="228"/>
        <end position="260"/>
    </location>
</feature>
<dbReference type="GO" id="GO:0045211">
    <property type="term" value="C:postsynaptic membrane"/>
    <property type="evidence" value="ECO:0007669"/>
    <property type="project" value="UniProtKB-SubCell"/>
</dbReference>
<feature type="region of interest" description="Disordered" evidence="16">
    <location>
        <begin position="1634"/>
        <end position="1674"/>
    </location>
</feature>
<feature type="region of interest" description="Disordered" evidence="16">
    <location>
        <begin position="1770"/>
        <end position="1952"/>
    </location>
</feature>
<evidence type="ECO:0000256" key="6">
    <source>
        <dbReference type="ARBA" id="ARBA00022737"/>
    </source>
</evidence>
<reference evidence="19" key="3">
    <citation type="submission" date="2025-09" db="UniProtKB">
        <authorList>
            <consortium name="Ensembl"/>
        </authorList>
    </citation>
    <scope>IDENTIFICATION</scope>
    <source>
        <strain evidence="19">broiler</strain>
    </source>
</reference>
<feature type="compositionally biased region" description="Polar residues" evidence="16">
    <location>
        <begin position="1774"/>
        <end position="1787"/>
    </location>
</feature>
<feature type="domain" description="ZU5" evidence="18">
    <location>
        <begin position="1135"/>
        <end position="1282"/>
    </location>
</feature>
<dbReference type="GO" id="GO:0005764">
    <property type="term" value="C:lysosome"/>
    <property type="evidence" value="ECO:0007669"/>
    <property type="project" value="UniProtKB-SubCell"/>
</dbReference>
<gene>
    <name evidence="19" type="primary">ANK3</name>
</gene>
<dbReference type="PANTHER" id="PTHR24123:SF74">
    <property type="entry name" value="ANKYRIN 3"/>
    <property type="match status" value="1"/>
</dbReference>
<comment type="subcellular location">
    <subcellularLocation>
        <location evidence="13">Cell membrane</location>
        <location evidence="13">Sarcolemma</location>
        <location evidence="13">T-tubule</location>
    </subcellularLocation>
    <subcellularLocation>
        <location evidence="1">Cytoplasm</location>
        <location evidence="1">Cytoskeleton</location>
    </subcellularLocation>
    <subcellularLocation>
        <location evidence="2">Lysosome</location>
    </subcellularLocation>
    <subcellularLocation>
        <location evidence="14">Postsynaptic cell membrane</location>
    </subcellularLocation>
</comment>
<feature type="repeat" description="ANK" evidence="15">
    <location>
        <begin position="558"/>
        <end position="590"/>
    </location>
</feature>
<evidence type="ECO:0000256" key="9">
    <source>
        <dbReference type="ARBA" id="ARBA00023136"/>
    </source>
</evidence>
<dbReference type="InterPro" id="IPR000488">
    <property type="entry name" value="Death_dom"/>
</dbReference>
<dbReference type="InterPro" id="IPR036770">
    <property type="entry name" value="Ankyrin_rpt-contain_sf"/>
</dbReference>
<evidence type="ECO:0007829" key="21">
    <source>
        <dbReference type="PeptideAtlas" id="A0A8V0XYM2"/>
    </source>
</evidence>
<feature type="repeat" description="ANK" evidence="15">
    <location>
        <begin position="67"/>
        <end position="99"/>
    </location>
</feature>
<dbReference type="GO" id="GO:0030315">
    <property type="term" value="C:T-tubule"/>
    <property type="evidence" value="ECO:0007669"/>
    <property type="project" value="UniProtKB-SubCell"/>
</dbReference>
<feature type="repeat" description="ANK" evidence="15">
    <location>
        <begin position="756"/>
        <end position="788"/>
    </location>
</feature>
<dbReference type="FunFam" id="1.25.40.20:FF:000002">
    <property type="entry name" value="Ankyrin-2 isoform 2"/>
    <property type="match status" value="1"/>
</dbReference>
<evidence type="ECO:0000256" key="2">
    <source>
        <dbReference type="ARBA" id="ARBA00004371"/>
    </source>
</evidence>
<dbReference type="Pfam" id="PF13637">
    <property type="entry name" value="Ank_4"/>
    <property type="match status" value="1"/>
</dbReference>
<sequence length="1952" mass="212928">MASSSSSSSCLAGRGGRDQVCPRFYPPGSPRKSDTNASYLRAARAGNLEKALDYLKSGVDINISNQNGLNALHLASKEGHVEVVSELIQRGASVDAATKKGNTALHIASLAGQAEVVKVLVTNRANVNAQSQNGFTPLYMAAQENHLEVVKFLLDNGASQSLATEDGFTPLAVALQQGHDQVVSLLLENDTKGKVRLPALHIAARKDDTKAAALLLQNDHNADVESKSGFTPLHIAAHYGNINVATLLLNRGAAVDFTARNDITPLHVASKRGNANMVKLLLDRGAKIDAKTRDGLTPLHCGARSGHEQVVEMLLDRGAPILSKTKNGLSPLHMATQGDHLNCVQLLIQHNVPVDDVTNDYLTALHVAAHCGHYKVAKVLLDKKANPNAKALNGFTPLHIACKKNRIKVMELLLKHGASIQAVTESGLTPIHVAAFMGHVNIVSQLMHHGASPNTTNVRGETALHMAARAGQTEVVRYLVQNGAQVEAKAKDDQTPLHISARLGKADIVQQLLQQGASPNAATTSGYTPLHLSAREGHEDVASVLLEHGASLAIITKKGFTPLHVAAKYGKIEVANLLLQKNASPDASGKSGLTPLHVAAHYDNQKVALLLLDQGASPHASAKNGYTPLHIAAKKNQMDIATTLLEYGADANAVTRQGIAPVHLASQDGHVDMVSLLLTRNANVNLSNKSGLTPLHLAAQEDRVNVAEVLVNQGAAVDAQTKMGYTPLHVGCHYGNIKIVNFLLQHSAKINAKTKNGYTPLHQAAQQGHTHIINVLLQHGAAPNELTVNGNTALAIAKRLGYISVVDTLKVVTEETMTTITVTEKHKMNVPETMNEVLDMSDDEVRKANAPEILSDAEYLSDVEEGEDAMTGDTDKYLGPQDLKELGDDSLPAEGYMGFSLGARSASLRSFSSDRSYTLNRSSYARDSMMIEELLVPAKDQHLTFQREFDSDSLRHYSWAADTLDNVNLVSSPIHSGFLVSFMVDARGGSMRGSRHHGMRIIIPPRKCTAPTRITCRLVKRHKLASPPPMVEGEGLASRLVEMGPAGAQFLGPVIVEIPHFGSMRGKERELIVLRSENGETWKEHQYDSKHEDLTEVLNGMDEELDSVEELEKKRICRIVTKDFPQYFAVVSRIKQESNQIGPEGGVLSSTTVPRVQASFPEGALTKRIRVGLQAQPVPEEIVKKILGNKATFSPIVTVEPRRRKFHKPITMTIPVPPPSGEGVTNGYKGDTTPSLRLLCSITGGTSPAQWEDITGTTPLTFSNDCVSFTTNVSARFWLADCHQVLETVGLATQLYRELICVPYMAKFVIFAKMNDPVESNLRCFCMTDDKVDKTLEQQENFEEVARSKDIEVLEGKPIYVDCYGNLAPLTKGGQQLVFNFYAFKENRLPFSIKVRDTSQEPCGRLSFLKEPKTTKGLPQTAVCNLNITLPAHKKTEKADRRQNFVSLALRKRYSYLTEPGMSPQSPCERTDIRMAIVADHLGLSWTELARELNFSVDEINQIRVENPNSLIAQSFMLLKKWVTRDGKNATTDALTSVLTKINRIDIVTLLEGPIFDYGNISGTRSFADENNVFHDPIDGYPTIQVELETPTGLRFVPPTPFHQDDFFSDTSSLESPLRTPSRLSDVLVTSQGHVDGTAAAPPVVTEEDTSLDDSKHDFSVPSEGTPKDFSVGQSQLEEVDLKDYPRYLGSYGGIPKDAKQRQSEETSKTGVRTEQPEREKSGTDEEITEEKFKSLFEDIHLEEGAESEEMTEEKVWSILKGVQQAEREMSSIAGWQTDSSSVTEPPTSGRRIGGSLLDRLDDSSDQCRDSVTSYVKGEAGKPETNGSLSETTTETKTKSYVQESLNDVGKHSDKEALKTKSQISAGTDEQTLSSTAYQKSLEETSKPTTEGNKTSVPVSVKKMGWSTSEDGKARAGIQEEEGAGMSEQKQGEAYKVKTKKEVRHVEKKSYS</sequence>
<dbReference type="FunFam" id="1.25.40.20:FF:000003">
    <property type="entry name" value="Ankyrin, isoform B"/>
    <property type="match status" value="1"/>
</dbReference>
<keyword evidence="9" id="KW-0472">Membrane</keyword>
<feature type="compositionally biased region" description="Polar residues" evidence="16">
    <location>
        <begin position="1887"/>
        <end position="1898"/>
    </location>
</feature>
<dbReference type="InterPro" id="IPR037971">
    <property type="entry name" value="Ank3_Death"/>
</dbReference>
<dbReference type="Proteomes" id="UP000000539">
    <property type="component" value="Chromosome 6"/>
</dbReference>
<dbReference type="InterPro" id="IPR000906">
    <property type="entry name" value="ZU5_dom"/>
</dbReference>
<evidence type="ECO:0000313" key="20">
    <source>
        <dbReference type="Proteomes" id="UP000000539"/>
    </source>
</evidence>
<feature type="compositionally biased region" description="Polar residues" evidence="16">
    <location>
        <begin position="1860"/>
        <end position="1879"/>
    </location>
</feature>
<dbReference type="SMART" id="SM00005">
    <property type="entry name" value="DEATH"/>
    <property type="match status" value="1"/>
</dbReference>
<dbReference type="InterPro" id="IPR002110">
    <property type="entry name" value="Ankyrin_rpt"/>
</dbReference>
<feature type="repeat" description="ANK" evidence="15">
    <location>
        <begin position="100"/>
        <end position="132"/>
    </location>
</feature>
<feature type="repeat" description="ANK" evidence="15">
    <location>
        <begin position="690"/>
        <end position="722"/>
    </location>
</feature>
<dbReference type="SUPFAM" id="SSF47986">
    <property type="entry name" value="DEATH domain"/>
    <property type="match status" value="1"/>
</dbReference>
<dbReference type="FunFam" id="2.60.40.2660:FF:000001">
    <property type="entry name" value="Ankyrin-3 isoform 2"/>
    <property type="match status" value="1"/>
</dbReference>
<evidence type="ECO:0000256" key="12">
    <source>
        <dbReference type="ARBA" id="ARBA00023257"/>
    </source>
</evidence>
<dbReference type="FunFam" id="2.60.220.30:FF:000001">
    <property type="entry name" value="Ankyrin-3 isoform 2"/>
    <property type="match status" value="1"/>
</dbReference>
<dbReference type="GeneTree" id="ENSGT00940000154939"/>
<dbReference type="GO" id="GO:0072659">
    <property type="term" value="P:protein localization to plasma membrane"/>
    <property type="evidence" value="ECO:0007669"/>
    <property type="project" value="UniProtKB-ARBA"/>
</dbReference>
<dbReference type="PROSITE" id="PS51145">
    <property type="entry name" value="ZU5"/>
    <property type="match status" value="2"/>
</dbReference>
<protein>
    <submittedName>
        <fullName evidence="19">Ankyrin 3</fullName>
    </submittedName>
</protein>
<dbReference type="SUPFAM" id="SSF48403">
    <property type="entry name" value="Ankyrin repeat"/>
    <property type="match status" value="2"/>
</dbReference>
<feature type="repeat" description="ANK" evidence="15">
    <location>
        <begin position="723"/>
        <end position="755"/>
    </location>
</feature>
<evidence type="ECO:0000256" key="4">
    <source>
        <dbReference type="ARBA" id="ARBA00022490"/>
    </source>
</evidence>
<evidence type="ECO:0000256" key="1">
    <source>
        <dbReference type="ARBA" id="ARBA00004245"/>
    </source>
</evidence>
<dbReference type="SMART" id="SM00218">
    <property type="entry name" value="ZU5"/>
    <property type="match status" value="1"/>
</dbReference>
<feature type="repeat" description="ANK" evidence="15">
    <location>
        <begin position="426"/>
        <end position="458"/>
    </location>
</feature>
<dbReference type="GO" id="GO:0005856">
    <property type="term" value="C:cytoskeleton"/>
    <property type="evidence" value="ECO:0007669"/>
    <property type="project" value="UniProtKB-SubCell"/>
</dbReference>
<feature type="compositionally biased region" description="Basic and acidic residues" evidence="16">
    <location>
        <begin position="1697"/>
        <end position="1708"/>
    </location>
</feature>
<keyword evidence="20" id="KW-1185">Reference proteome</keyword>
<dbReference type="Pfam" id="PF00023">
    <property type="entry name" value="Ank"/>
    <property type="match status" value="3"/>
</dbReference>
<feature type="repeat" description="ANK" evidence="15">
    <location>
        <begin position="591"/>
        <end position="623"/>
    </location>
</feature>
<dbReference type="PROSITE" id="PS50297">
    <property type="entry name" value="ANK_REP_REGION"/>
    <property type="match status" value="21"/>
</dbReference>
<keyword evidence="10" id="KW-0206">Cytoskeleton</keyword>
<dbReference type="InterPro" id="IPR051165">
    <property type="entry name" value="Multifunctional_ANK_Repeat"/>
</dbReference>
<feature type="repeat" description="ANK" evidence="15">
    <location>
        <begin position="327"/>
        <end position="359"/>
    </location>
</feature>
<dbReference type="InterPro" id="IPR011029">
    <property type="entry name" value="DEATH-like_dom_sf"/>
</dbReference>
<feature type="repeat" description="ANK" evidence="15">
    <location>
        <begin position="525"/>
        <end position="557"/>
    </location>
</feature>
<evidence type="ECO:0000256" key="8">
    <source>
        <dbReference type="ARBA" id="ARBA00023043"/>
    </source>
</evidence>
<feature type="repeat" description="ANK" evidence="15">
    <location>
        <begin position="393"/>
        <end position="425"/>
    </location>
</feature>
<evidence type="ECO:0000256" key="14">
    <source>
        <dbReference type="ARBA" id="ARBA00034100"/>
    </source>
</evidence>
<dbReference type="GO" id="GO:0007165">
    <property type="term" value="P:signal transduction"/>
    <property type="evidence" value="ECO:0007669"/>
    <property type="project" value="InterPro"/>
</dbReference>
<keyword evidence="4" id="KW-0963">Cytoplasm</keyword>
<feature type="domain" description="Death" evidence="17">
    <location>
        <begin position="1471"/>
        <end position="1555"/>
    </location>
</feature>
<feature type="compositionally biased region" description="Basic and acidic residues" evidence="16">
    <location>
        <begin position="1849"/>
        <end position="1859"/>
    </location>
</feature>
<reference evidence="19" key="1">
    <citation type="submission" date="2020-11" db="EMBL/GenBank/DDBJ databases">
        <title>Gallus gallus (Chicken) genome, bGalGal1, GRCg7b, maternal haplotype autosomes + Z &amp; W.</title>
        <authorList>
            <person name="Warren W."/>
            <person name="Formenti G."/>
            <person name="Fedrigo O."/>
            <person name="Haase B."/>
            <person name="Mountcastle J."/>
            <person name="Balacco J."/>
            <person name="Tracey A."/>
            <person name="Schneider V."/>
            <person name="Okimoto R."/>
            <person name="Cheng H."/>
            <person name="Hawken R."/>
            <person name="Howe K."/>
            <person name="Jarvis E.D."/>
        </authorList>
    </citation>
    <scope>NUCLEOTIDE SEQUENCE [LARGE SCALE GENOMIC DNA]</scope>
    <source>
        <strain evidence="19">Broiler</strain>
    </source>
</reference>
<proteinExistence type="evidence at protein level"/>
<dbReference type="Pfam" id="PF12796">
    <property type="entry name" value="Ank_2"/>
    <property type="match status" value="7"/>
</dbReference>
<dbReference type="Pfam" id="PF00791">
    <property type="entry name" value="ZU5"/>
    <property type="match status" value="1"/>
</dbReference>
<evidence type="ECO:0000259" key="17">
    <source>
        <dbReference type="PROSITE" id="PS50017"/>
    </source>
</evidence>